<keyword evidence="2 5" id="KW-0378">Hydrolase</keyword>
<dbReference type="PANTHER" id="PTHR13832:SF827">
    <property type="entry name" value="PROTEIN PHOSPHATASE 1L"/>
    <property type="match status" value="1"/>
</dbReference>
<dbReference type="InterPro" id="IPR015655">
    <property type="entry name" value="PP2C"/>
</dbReference>
<evidence type="ECO:0000259" key="4">
    <source>
        <dbReference type="PROSITE" id="PS51746"/>
    </source>
</evidence>
<dbReference type="InterPro" id="IPR036457">
    <property type="entry name" value="PPM-type-like_dom_sf"/>
</dbReference>
<reference evidence="5 6" key="1">
    <citation type="journal article" date="2018" name="Sci. Rep.">
        <title>Genomic signatures of local adaptation to the degree of environmental predictability in rotifers.</title>
        <authorList>
            <person name="Franch-Gras L."/>
            <person name="Hahn C."/>
            <person name="Garcia-Roger E.M."/>
            <person name="Carmona M.J."/>
            <person name="Serra M."/>
            <person name="Gomez A."/>
        </authorList>
    </citation>
    <scope>NUCLEOTIDE SEQUENCE [LARGE SCALE GENOMIC DNA]</scope>
    <source>
        <strain evidence="5">HYR1</strain>
    </source>
</reference>
<dbReference type="Pfam" id="PF00481">
    <property type="entry name" value="PP2C"/>
    <property type="match status" value="1"/>
</dbReference>
<evidence type="ECO:0000256" key="1">
    <source>
        <dbReference type="ARBA" id="ARBA00022723"/>
    </source>
</evidence>
<feature type="domain" description="PPM-type phosphatase" evidence="4">
    <location>
        <begin position="12"/>
        <end position="156"/>
    </location>
</feature>
<gene>
    <name evidence="5" type="ORF">BpHYR1_017652</name>
</gene>
<name>A0A3M7PE66_BRAPC</name>
<dbReference type="EC" id="3.1.3.16" evidence="5"/>
<comment type="caution">
    <text evidence="5">The sequence shown here is derived from an EMBL/GenBank/DDBJ whole genome shotgun (WGS) entry which is preliminary data.</text>
</comment>
<dbReference type="CDD" id="cd00143">
    <property type="entry name" value="PP2Cc"/>
    <property type="match status" value="1"/>
</dbReference>
<dbReference type="EC" id="3.1.3.41" evidence="5"/>
<sequence length="156" mass="17244">MSGSSNAALNMRVTANSSQGHRKYMEDCYKIRFQRGSPGQHDTLAANGNADSDILFSYFAIFDGHGGKEASQHCKEKLYWKIIDQDDFWSDNDSQVLNAIRNGFLQCHLDMWHELPQWPKTASGLPSTSGTTATVLFIKKSKAYVGHVGDSGLVIG</sequence>
<keyword evidence="3" id="KW-0904">Protein phosphatase</keyword>
<proteinExistence type="predicted"/>
<dbReference type="PANTHER" id="PTHR13832">
    <property type="entry name" value="PROTEIN PHOSPHATASE 2C"/>
    <property type="match status" value="1"/>
</dbReference>
<dbReference type="EMBL" id="REGN01011491">
    <property type="protein sequence ID" value="RMZ97318.1"/>
    <property type="molecule type" value="Genomic_DNA"/>
</dbReference>
<accession>A0A3M7PE66</accession>
<dbReference type="Gene3D" id="3.60.40.10">
    <property type="entry name" value="PPM-type phosphatase domain"/>
    <property type="match status" value="1"/>
</dbReference>
<dbReference type="GO" id="GO:0046872">
    <property type="term" value="F:metal ion binding"/>
    <property type="evidence" value="ECO:0007669"/>
    <property type="project" value="UniProtKB-KW"/>
</dbReference>
<dbReference type="PROSITE" id="PS51746">
    <property type="entry name" value="PPM_2"/>
    <property type="match status" value="1"/>
</dbReference>
<keyword evidence="1" id="KW-0479">Metal-binding</keyword>
<evidence type="ECO:0000256" key="2">
    <source>
        <dbReference type="ARBA" id="ARBA00022801"/>
    </source>
</evidence>
<feature type="non-terminal residue" evidence="5">
    <location>
        <position position="156"/>
    </location>
</feature>
<keyword evidence="6" id="KW-1185">Reference proteome</keyword>
<dbReference type="SUPFAM" id="SSF81606">
    <property type="entry name" value="PP2C-like"/>
    <property type="match status" value="1"/>
</dbReference>
<dbReference type="STRING" id="10195.A0A3M7PE66"/>
<evidence type="ECO:0000313" key="6">
    <source>
        <dbReference type="Proteomes" id="UP000276133"/>
    </source>
</evidence>
<dbReference type="GO" id="GO:0004722">
    <property type="term" value="F:protein serine/threonine phosphatase activity"/>
    <property type="evidence" value="ECO:0007669"/>
    <property type="project" value="UniProtKB-EC"/>
</dbReference>
<protein>
    <submittedName>
        <fullName evidence="5">Phosphatase 1D</fullName>
        <ecNumber evidence="5">3.1.3.16</ecNumber>
        <ecNumber evidence="5">3.1.3.41</ecNumber>
    </submittedName>
</protein>
<dbReference type="InterPro" id="IPR000222">
    <property type="entry name" value="PP2C_BS"/>
</dbReference>
<dbReference type="OrthoDB" id="10025511at2759"/>
<dbReference type="PROSITE" id="PS01032">
    <property type="entry name" value="PPM_1"/>
    <property type="match status" value="1"/>
</dbReference>
<evidence type="ECO:0000256" key="3">
    <source>
        <dbReference type="ARBA" id="ARBA00022912"/>
    </source>
</evidence>
<dbReference type="Proteomes" id="UP000276133">
    <property type="component" value="Unassembled WGS sequence"/>
</dbReference>
<dbReference type="AlphaFoldDB" id="A0A3M7PE66"/>
<evidence type="ECO:0000313" key="5">
    <source>
        <dbReference type="EMBL" id="RMZ97318.1"/>
    </source>
</evidence>
<dbReference type="InterPro" id="IPR001932">
    <property type="entry name" value="PPM-type_phosphatase-like_dom"/>
</dbReference>
<organism evidence="5 6">
    <name type="scientific">Brachionus plicatilis</name>
    <name type="common">Marine rotifer</name>
    <name type="synonym">Brachionus muelleri</name>
    <dbReference type="NCBI Taxonomy" id="10195"/>
    <lineage>
        <taxon>Eukaryota</taxon>
        <taxon>Metazoa</taxon>
        <taxon>Spiralia</taxon>
        <taxon>Gnathifera</taxon>
        <taxon>Rotifera</taxon>
        <taxon>Eurotatoria</taxon>
        <taxon>Monogononta</taxon>
        <taxon>Pseudotrocha</taxon>
        <taxon>Ploima</taxon>
        <taxon>Brachionidae</taxon>
        <taxon>Brachionus</taxon>
    </lineage>
</organism>